<evidence type="ECO:0000313" key="3">
    <source>
        <dbReference type="Proteomes" id="UP000027002"/>
    </source>
</evidence>
<feature type="region of interest" description="Disordered" evidence="1">
    <location>
        <begin position="42"/>
        <end position="68"/>
    </location>
</feature>
<evidence type="ECO:0000256" key="1">
    <source>
        <dbReference type="SAM" id="MobiDB-lite"/>
    </source>
</evidence>
<sequence length="223" mass="24466">MVERRETFASHAASGRSGNLAADKSYMPMTRDEASDAALGNDADVSAPRHQSIPRMHGSSKIASPAEGPSPCASVLTRAISIKYTALCIGATGSYASLANTGYVEISYREPPRGSEPRGSAKDHGEVCYSGRAILLPWLGRQKKRSEMETRFGMGLARRDDGSRAVLLKIRASSEADNETQSFCLRRKRDLAKFDPWFRKPNTQMANAHHPSRMTLQPVHFGR</sequence>
<dbReference type="EMBL" id="CP072753">
    <property type="protein sequence ID" value="QUC15817.1"/>
    <property type="molecule type" value="Genomic_DNA"/>
</dbReference>
<protein>
    <submittedName>
        <fullName evidence="2">Uncharacterized protein</fullName>
    </submittedName>
</protein>
<name>A0A8E5ME03_USTVR</name>
<organism evidence="2 3">
    <name type="scientific">Ustilaginoidea virens</name>
    <name type="common">Rice false smut fungus</name>
    <name type="synonym">Villosiclava virens</name>
    <dbReference type="NCBI Taxonomy" id="1159556"/>
    <lineage>
        <taxon>Eukaryota</taxon>
        <taxon>Fungi</taxon>
        <taxon>Dikarya</taxon>
        <taxon>Ascomycota</taxon>
        <taxon>Pezizomycotina</taxon>
        <taxon>Sordariomycetes</taxon>
        <taxon>Hypocreomycetidae</taxon>
        <taxon>Hypocreales</taxon>
        <taxon>Clavicipitaceae</taxon>
        <taxon>Ustilaginoidea</taxon>
    </lineage>
</organism>
<evidence type="ECO:0000313" key="2">
    <source>
        <dbReference type="EMBL" id="QUC15817.1"/>
    </source>
</evidence>
<feature type="region of interest" description="Disordered" evidence="1">
    <location>
        <begin position="1"/>
        <end position="26"/>
    </location>
</feature>
<reference evidence="2" key="1">
    <citation type="submission" date="2020-03" db="EMBL/GenBank/DDBJ databases">
        <title>A mixture of massive structural variations and highly conserved coding sequences in Ustilaginoidea virens genome.</title>
        <authorList>
            <person name="Zhang K."/>
            <person name="Zhao Z."/>
            <person name="Zhang Z."/>
            <person name="Li Y."/>
            <person name="Hsiang T."/>
            <person name="Sun W."/>
        </authorList>
    </citation>
    <scope>NUCLEOTIDE SEQUENCE</scope>
    <source>
        <strain evidence="2">UV-8b</strain>
    </source>
</reference>
<dbReference type="AlphaFoldDB" id="A0A8E5ME03"/>
<keyword evidence="3" id="KW-1185">Reference proteome</keyword>
<gene>
    <name evidence="2" type="ORF">UV8b_00058</name>
</gene>
<dbReference type="KEGG" id="uvi:66060836"/>
<dbReference type="Proteomes" id="UP000027002">
    <property type="component" value="Chromosome 1"/>
</dbReference>
<dbReference type="RefSeq" id="XP_042993490.1">
    <property type="nucleotide sequence ID" value="XM_043137556.1"/>
</dbReference>
<accession>A0A8E5ME03</accession>
<proteinExistence type="predicted"/>
<dbReference type="GeneID" id="66060836"/>